<feature type="zinc finger region" description="C3H1-type" evidence="6">
    <location>
        <begin position="169"/>
        <end position="197"/>
    </location>
</feature>
<dbReference type="Gene3D" id="4.10.1000.10">
    <property type="entry name" value="Zinc finger, CCCH-type"/>
    <property type="match status" value="2"/>
</dbReference>
<dbReference type="FunFam" id="2.30.30.1190:FF:000004">
    <property type="entry name" value="Zinc finger CCCH domain-containing protein 37"/>
    <property type="match status" value="1"/>
</dbReference>
<evidence type="ECO:0000256" key="3">
    <source>
        <dbReference type="ARBA" id="ARBA00022771"/>
    </source>
</evidence>
<evidence type="ECO:0000259" key="8">
    <source>
        <dbReference type="PROSITE" id="PS50103"/>
    </source>
</evidence>
<feature type="domain" description="C3H1-type" evidence="8">
    <location>
        <begin position="427"/>
        <end position="455"/>
    </location>
</feature>
<dbReference type="InterPro" id="IPR000571">
    <property type="entry name" value="Znf_CCCH"/>
</dbReference>
<feature type="zinc finger region" description="C3H1-type" evidence="6">
    <location>
        <begin position="268"/>
        <end position="296"/>
    </location>
</feature>
<dbReference type="InterPro" id="IPR050974">
    <property type="entry name" value="Plant_ZF_CCCH"/>
</dbReference>
<dbReference type="SMART" id="SM00356">
    <property type="entry name" value="ZnF_C3H1"/>
    <property type="match status" value="6"/>
</dbReference>
<evidence type="ECO:0000313" key="10">
    <source>
        <dbReference type="Proteomes" id="UP000325577"/>
    </source>
</evidence>
<dbReference type="Pfam" id="PF00642">
    <property type="entry name" value="zf-CCCH"/>
    <property type="match status" value="6"/>
</dbReference>
<evidence type="ECO:0000256" key="7">
    <source>
        <dbReference type="SAM" id="MobiDB-lite"/>
    </source>
</evidence>
<keyword evidence="1 6" id="KW-0479">Metal-binding</keyword>
<evidence type="ECO:0000256" key="4">
    <source>
        <dbReference type="ARBA" id="ARBA00022833"/>
    </source>
</evidence>
<feature type="zinc finger region" description="C3H1-type" evidence="6">
    <location>
        <begin position="343"/>
        <end position="371"/>
    </location>
</feature>
<dbReference type="InterPro" id="IPR036855">
    <property type="entry name" value="Znf_CCCH_sf"/>
</dbReference>
<accession>A0A5J4ZZ72</accession>
<name>A0A5J4ZZ72_9ASTE</name>
<feature type="domain" description="C3H1-type" evidence="8">
    <location>
        <begin position="481"/>
        <end position="509"/>
    </location>
</feature>
<dbReference type="OrthoDB" id="411372at2759"/>
<feature type="domain" description="C3H1-type" evidence="8">
    <location>
        <begin position="221"/>
        <end position="249"/>
    </location>
</feature>
<dbReference type="PANTHER" id="PTHR12506">
    <property type="entry name" value="PROTEIN PHOSPHATASE RELATED"/>
    <property type="match status" value="1"/>
</dbReference>
<dbReference type="Proteomes" id="UP000325577">
    <property type="component" value="Linkage Group LG4"/>
</dbReference>
<keyword evidence="10" id="KW-1185">Reference proteome</keyword>
<gene>
    <name evidence="9" type="ORF">F0562_009802</name>
</gene>
<feature type="zinc finger region" description="C3H1-type" evidence="6">
    <location>
        <begin position="221"/>
        <end position="249"/>
    </location>
</feature>
<evidence type="ECO:0000256" key="1">
    <source>
        <dbReference type="ARBA" id="ARBA00022723"/>
    </source>
</evidence>
<evidence type="ECO:0000256" key="6">
    <source>
        <dbReference type="PROSITE-ProRule" id="PRU00723"/>
    </source>
</evidence>
<dbReference type="FunFam" id="4.10.1000.10:FF:000033">
    <property type="entry name" value="zinc finger CCCH domain-containing protein 37"/>
    <property type="match status" value="1"/>
</dbReference>
<feature type="region of interest" description="Disordered" evidence="7">
    <location>
        <begin position="522"/>
        <end position="544"/>
    </location>
</feature>
<evidence type="ECO:0000256" key="2">
    <source>
        <dbReference type="ARBA" id="ARBA00022737"/>
    </source>
</evidence>
<feature type="zinc finger region" description="C3H1-type" evidence="6">
    <location>
        <begin position="427"/>
        <end position="455"/>
    </location>
</feature>
<dbReference type="GO" id="GO:0003729">
    <property type="term" value="F:mRNA binding"/>
    <property type="evidence" value="ECO:0007669"/>
    <property type="project" value="TreeGrafter"/>
</dbReference>
<keyword evidence="5" id="KW-0238">DNA-binding</keyword>
<evidence type="ECO:0000256" key="5">
    <source>
        <dbReference type="ARBA" id="ARBA00023125"/>
    </source>
</evidence>
<dbReference type="PROSITE" id="PS50103">
    <property type="entry name" value="ZF_C3H1"/>
    <property type="match status" value="6"/>
</dbReference>
<proteinExistence type="predicted"/>
<organism evidence="9 10">
    <name type="scientific">Nyssa sinensis</name>
    <dbReference type="NCBI Taxonomy" id="561372"/>
    <lineage>
        <taxon>Eukaryota</taxon>
        <taxon>Viridiplantae</taxon>
        <taxon>Streptophyta</taxon>
        <taxon>Embryophyta</taxon>
        <taxon>Tracheophyta</taxon>
        <taxon>Spermatophyta</taxon>
        <taxon>Magnoliopsida</taxon>
        <taxon>eudicotyledons</taxon>
        <taxon>Gunneridae</taxon>
        <taxon>Pentapetalae</taxon>
        <taxon>asterids</taxon>
        <taxon>Cornales</taxon>
        <taxon>Nyssaceae</taxon>
        <taxon>Nyssa</taxon>
    </lineage>
</organism>
<reference evidence="9 10" key="1">
    <citation type="submission" date="2019-09" db="EMBL/GenBank/DDBJ databases">
        <title>A chromosome-level genome assembly of the Chinese tupelo Nyssa sinensis.</title>
        <authorList>
            <person name="Yang X."/>
            <person name="Kang M."/>
            <person name="Yang Y."/>
            <person name="Xiong H."/>
            <person name="Wang M."/>
            <person name="Zhang Z."/>
            <person name="Wang Z."/>
            <person name="Wu H."/>
            <person name="Ma T."/>
            <person name="Liu J."/>
            <person name="Xi Z."/>
        </authorList>
    </citation>
    <scope>NUCLEOTIDE SEQUENCE [LARGE SCALE GENOMIC DNA]</scope>
    <source>
        <strain evidence="9">J267</strain>
        <tissue evidence="9">Leaf</tissue>
    </source>
</reference>
<feature type="domain" description="C3H1-type" evidence="8">
    <location>
        <begin position="169"/>
        <end position="197"/>
    </location>
</feature>
<keyword evidence="3 6" id="KW-0863">Zinc-finger</keyword>
<evidence type="ECO:0000313" key="9">
    <source>
        <dbReference type="EMBL" id="KAA8523379.1"/>
    </source>
</evidence>
<feature type="zinc finger region" description="C3H1-type" evidence="6">
    <location>
        <begin position="481"/>
        <end position="509"/>
    </location>
</feature>
<dbReference type="Gene3D" id="2.30.30.1190">
    <property type="match status" value="2"/>
</dbReference>
<dbReference type="AlphaFoldDB" id="A0A5J4ZZ72"/>
<dbReference type="EMBL" id="CM018047">
    <property type="protein sequence ID" value="KAA8523379.1"/>
    <property type="molecule type" value="Genomic_DNA"/>
</dbReference>
<feature type="domain" description="C3H1-type" evidence="8">
    <location>
        <begin position="343"/>
        <end position="371"/>
    </location>
</feature>
<sequence length="544" mass="58862">MANHLYGYSTSSYGLSSLYPSRSVADPYPSSDSSFLDSSRYLSSELPSFSSSNNKSSYSSMFFNQSDGLRYPISDIGSAYSSAATRVGGGGIGATMASQASWPGVDVGAAASLDPLMASIKRPSDALYHQTLLGVHNSIGQGEAWFSTNSLTKRPRFESASNLPIYPQRPGEKDCAHYMLTRTCKFGDSCIFDHPIWVPEGGIPDWKEVPLIATSESLPERPGAPDCPYFLKTQRCKFGLRCKFNHPRDKMVPLGASENANFSYLPERPTEPPCAFYMKTGECKFGATCKFHHPKDIQIPLSGLENGNSGHTESVVNSDGTIKDTTPLFAPALLHNSKGLPVRPGEVDCPFYLKTGSCKYGATCRYNHPDRYAINPPAAAIGPAFIASPAAHLNVGVVNPAASILQTIDPRLTQTTLGLGPTIYPQRPGQIECDFYMKTGVCKFGERCKFHHPIDRSAPMLSTNDAQQQNIKLTLAGLPRREGAIICPYYLKTGTCKYGATCKFDHPPPGEVMAIATLQGTSTSVGGEGNEDGKEAETVQEQLQ</sequence>
<dbReference type="SUPFAM" id="SSF90229">
    <property type="entry name" value="CCCH zinc finger"/>
    <property type="match status" value="6"/>
</dbReference>
<keyword evidence="4 6" id="KW-0862">Zinc</keyword>
<dbReference type="GO" id="GO:0003677">
    <property type="term" value="F:DNA binding"/>
    <property type="evidence" value="ECO:0007669"/>
    <property type="project" value="UniProtKB-KW"/>
</dbReference>
<feature type="domain" description="C3H1-type" evidence="8">
    <location>
        <begin position="268"/>
        <end position="296"/>
    </location>
</feature>
<keyword evidence="2" id="KW-0677">Repeat</keyword>
<dbReference type="GO" id="GO:0008270">
    <property type="term" value="F:zinc ion binding"/>
    <property type="evidence" value="ECO:0007669"/>
    <property type="project" value="UniProtKB-KW"/>
</dbReference>
<protein>
    <recommendedName>
        <fullName evidence="8">C3H1-type domain-containing protein</fullName>
    </recommendedName>
</protein>
<dbReference type="PANTHER" id="PTHR12506:SF82">
    <property type="entry name" value="ZINC FINGER CCCH DOMAIN-CONTAINING PROTEIN 64-RELATED"/>
    <property type="match status" value="1"/>
</dbReference>